<evidence type="ECO:0000256" key="6">
    <source>
        <dbReference type="SAM" id="MobiDB-lite"/>
    </source>
</evidence>
<dbReference type="GO" id="GO:0050897">
    <property type="term" value="F:cobalt ion binding"/>
    <property type="evidence" value="ECO:0007669"/>
    <property type="project" value="TreeGrafter"/>
</dbReference>
<dbReference type="PANTHER" id="PTHR46494:SF1">
    <property type="entry name" value="CORA FAMILY METAL ION TRANSPORTER (EUROFUNG)"/>
    <property type="match status" value="1"/>
</dbReference>
<dbReference type="Gene3D" id="1.20.58.340">
    <property type="entry name" value="Magnesium transport protein CorA, transmembrane region"/>
    <property type="match status" value="1"/>
</dbReference>
<dbReference type="PANTHER" id="PTHR46494">
    <property type="entry name" value="CORA FAMILY METAL ION TRANSPORTER (EUROFUNG)"/>
    <property type="match status" value="1"/>
</dbReference>
<evidence type="ECO:0000256" key="2">
    <source>
        <dbReference type="ARBA" id="ARBA00022692"/>
    </source>
</evidence>
<keyword evidence="3 7" id="KW-1133">Transmembrane helix</keyword>
<keyword evidence="5" id="KW-0175">Coiled coil</keyword>
<keyword evidence="4 7" id="KW-0472">Membrane</keyword>
<keyword evidence="9" id="KW-1185">Reference proteome</keyword>
<feature type="region of interest" description="Disordered" evidence="6">
    <location>
        <begin position="46"/>
        <end position="75"/>
    </location>
</feature>
<name>A0AB34FQ24_9HYPO</name>
<accession>A0AB34FQ24</accession>
<dbReference type="GO" id="GO:0000287">
    <property type="term" value="F:magnesium ion binding"/>
    <property type="evidence" value="ECO:0007669"/>
    <property type="project" value="TreeGrafter"/>
</dbReference>
<dbReference type="InterPro" id="IPR002523">
    <property type="entry name" value="MgTranspt_CorA/ZnTranspt_ZntB"/>
</dbReference>
<feature type="compositionally biased region" description="Low complexity" evidence="6">
    <location>
        <begin position="818"/>
        <end position="827"/>
    </location>
</feature>
<feature type="transmembrane region" description="Helical" evidence="7">
    <location>
        <begin position="723"/>
        <end position="745"/>
    </location>
</feature>
<evidence type="ECO:0000256" key="5">
    <source>
        <dbReference type="SAM" id="Coils"/>
    </source>
</evidence>
<sequence length="891" mass="98507">MAAAPTSTSQTLEDLVRAVETTHDHYIRSLRGLHDGLGIRGNGVVGHNAGANAQQAAPGRRDRDRADSRSSTLPLAMTPPLRAFTTFSNPPASYGSDTNIAAHAAGSGGGSGNASSIQFSLQSSLPRLRRSTLEATAERPVSLCPSPRPLLPLTPVPNHDPQQHHDFALIPDEDISFIPLLDATSGGASATRPLVPPAPSSVVTNEPDVILVPRGHPRHRLTPMSFSDDMLMRHLCDPCLVGGGGGDDDPVEVPLAQVLDEATRRRGEMSNPALSFRDFASFERESYVSTTLEVYDVTEDSSAVRVGVDADGGAGGGSSTMGARYGGDGVPYETADGIVDAPAVWEVIKDVNLDGDAVGRITIVQEPTPLILAALHLTMSPHFDMSELLSNLLSEAPNRGRTHAFMHRAFERAPSTLLLRPQSSLLDALPSPPPIPEPVASFAHLRQRSFFFVFKYYTSVGEGLEPAPWQRFDKRPVDKRLGDHIDIAECSSVLGLSLGGAPTKPLRMRPRRERVREGFLFDTFGPWHLLSIQSFPDDQHTVRGEDFQLKSFYNGPYAFLDLLISEYRDAGKRNLILHDRITKLITPPTEFMFDRRLRDKLLFEDKHFTYIRRYFWAYNTLAVINTGIKAMVAAYADTFTDDFWAGTHPLLWPHPAPASPEGLAYRDKMAVLRRELDKVVAELAEVLRRNERTRKEIENLRDQLFSGSSIKESRRAIDQGDNIQILTMISMVFLPLTFVTSVFGMTEFTIEATDWRFAVTMVFVCVPFMIVVFLFQTRSFRLVLNKLAAGGSWVVLFLRAAVGSRWQDAVPDAHHHQQQQQQQQQHPAHAHQQHQHQHQQAPRRGRKRRLVAAAAGGRATSRFGGLRPWWPWARPSGAPVVAADEVGLGKV</sequence>
<evidence type="ECO:0000313" key="9">
    <source>
        <dbReference type="Proteomes" id="UP001163105"/>
    </source>
</evidence>
<dbReference type="SUPFAM" id="SSF144083">
    <property type="entry name" value="Magnesium transport protein CorA, transmembrane region"/>
    <property type="match status" value="1"/>
</dbReference>
<feature type="compositionally biased region" description="Low complexity" evidence="6">
    <location>
        <begin position="46"/>
        <end position="58"/>
    </location>
</feature>
<protein>
    <submittedName>
        <fullName evidence="8">NADPH oxidase</fullName>
    </submittedName>
</protein>
<dbReference type="InterPro" id="IPR045863">
    <property type="entry name" value="CorA_TM1_TM2"/>
</dbReference>
<evidence type="ECO:0000313" key="8">
    <source>
        <dbReference type="EMBL" id="KAJ6441218.1"/>
    </source>
</evidence>
<dbReference type="AlphaFoldDB" id="A0AB34FQ24"/>
<dbReference type="Proteomes" id="UP001163105">
    <property type="component" value="Unassembled WGS sequence"/>
</dbReference>
<feature type="region of interest" description="Disordered" evidence="6">
    <location>
        <begin position="809"/>
        <end position="857"/>
    </location>
</feature>
<evidence type="ECO:0000256" key="4">
    <source>
        <dbReference type="ARBA" id="ARBA00023136"/>
    </source>
</evidence>
<evidence type="ECO:0000256" key="1">
    <source>
        <dbReference type="ARBA" id="ARBA00004651"/>
    </source>
</evidence>
<gene>
    <name evidence="8" type="ORF">O9K51_07014</name>
</gene>
<proteinExistence type="predicted"/>
<organism evidence="8 9">
    <name type="scientific">Purpureocillium lavendulum</name>
    <dbReference type="NCBI Taxonomy" id="1247861"/>
    <lineage>
        <taxon>Eukaryota</taxon>
        <taxon>Fungi</taxon>
        <taxon>Dikarya</taxon>
        <taxon>Ascomycota</taxon>
        <taxon>Pezizomycotina</taxon>
        <taxon>Sordariomycetes</taxon>
        <taxon>Hypocreomycetidae</taxon>
        <taxon>Hypocreales</taxon>
        <taxon>Ophiocordycipitaceae</taxon>
        <taxon>Purpureocillium</taxon>
    </lineage>
</organism>
<feature type="transmembrane region" description="Helical" evidence="7">
    <location>
        <begin position="757"/>
        <end position="776"/>
    </location>
</feature>
<feature type="compositionally biased region" description="Basic residues" evidence="6">
    <location>
        <begin position="828"/>
        <end position="850"/>
    </location>
</feature>
<keyword evidence="2 7" id="KW-0812">Transmembrane</keyword>
<reference evidence="8" key="1">
    <citation type="submission" date="2023-01" db="EMBL/GenBank/DDBJ databases">
        <title>The growth and conidiation of Purpureocillium lavendulum are regulated by nitrogen source and histone H3K14 acetylation.</title>
        <authorList>
            <person name="Tang P."/>
            <person name="Han J."/>
            <person name="Zhang C."/>
            <person name="Tang P."/>
            <person name="Qi F."/>
            <person name="Zhang K."/>
            <person name="Liang L."/>
        </authorList>
    </citation>
    <scope>NUCLEOTIDE SEQUENCE</scope>
    <source>
        <strain evidence="8">YMF1.00683</strain>
    </source>
</reference>
<dbReference type="GO" id="GO:0015095">
    <property type="term" value="F:magnesium ion transmembrane transporter activity"/>
    <property type="evidence" value="ECO:0007669"/>
    <property type="project" value="TreeGrafter"/>
</dbReference>
<feature type="compositionally biased region" description="Basic and acidic residues" evidence="6">
    <location>
        <begin position="59"/>
        <end position="68"/>
    </location>
</feature>
<evidence type="ECO:0000256" key="3">
    <source>
        <dbReference type="ARBA" id="ARBA00022989"/>
    </source>
</evidence>
<feature type="coiled-coil region" evidence="5">
    <location>
        <begin position="669"/>
        <end position="703"/>
    </location>
</feature>
<evidence type="ECO:0000256" key="7">
    <source>
        <dbReference type="SAM" id="Phobius"/>
    </source>
</evidence>
<dbReference type="Pfam" id="PF01544">
    <property type="entry name" value="CorA"/>
    <property type="match status" value="1"/>
</dbReference>
<comment type="subcellular location">
    <subcellularLocation>
        <location evidence="1">Cell membrane</location>
        <topology evidence="1">Multi-pass membrane protein</topology>
    </subcellularLocation>
</comment>
<comment type="caution">
    <text evidence="8">The sequence shown here is derived from an EMBL/GenBank/DDBJ whole genome shotgun (WGS) entry which is preliminary data.</text>
</comment>
<dbReference type="EMBL" id="JAQHRD010000005">
    <property type="protein sequence ID" value="KAJ6441218.1"/>
    <property type="molecule type" value="Genomic_DNA"/>
</dbReference>
<dbReference type="GO" id="GO:0015087">
    <property type="term" value="F:cobalt ion transmembrane transporter activity"/>
    <property type="evidence" value="ECO:0007669"/>
    <property type="project" value="TreeGrafter"/>
</dbReference>
<dbReference type="GO" id="GO:0005886">
    <property type="term" value="C:plasma membrane"/>
    <property type="evidence" value="ECO:0007669"/>
    <property type="project" value="UniProtKB-SubCell"/>
</dbReference>